<organism evidence="2">
    <name type="scientific">bioreactor metagenome</name>
    <dbReference type="NCBI Taxonomy" id="1076179"/>
    <lineage>
        <taxon>unclassified sequences</taxon>
        <taxon>metagenomes</taxon>
        <taxon>ecological metagenomes</taxon>
    </lineage>
</organism>
<dbReference type="EMBL" id="VSSQ01042376">
    <property type="protein sequence ID" value="MPM95944.1"/>
    <property type="molecule type" value="Genomic_DNA"/>
</dbReference>
<dbReference type="PANTHER" id="PTHR30222:SF17">
    <property type="entry name" value="SPERMIDINE_PUTRESCINE-BINDING PERIPLASMIC PROTEIN"/>
    <property type="match status" value="1"/>
</dbReference>
<gene>
    <name evidence="2" type="primary">spuE_3</name>
    <name evidence="2" type="ORF">SDC9_143100</name>
</gene>
<keyword evidence="1" id="KW-0732">Signal</keyword>
<comment type="caution">
    <text evidence="2">The sequence shown here is derived from an EMBL/GenBank/DDBJ whole genome shotgun (WGS) entry which is preliminary data.</text>
</comment>
<name>A0A645E2C5_9ZZZZ</name>
<accession>A0A645E2C5</accession>
<proteinExistence type="predicted"/>
<dbReference type="Pfam" id="PF13343">
    <property type="entry name" value="SBP_bac_6"/>
    <property type="match status" value="1"/>
</dbReference>
<reference evidence="2" key="1">
    <citation type="submission" date="2019-08" db="EMBL/GenBank/DDBJ databases">
        <authorList>
            <person name="Kucharzyk K."/>
            <person name="Murdoch R.W."/>
            <person name="Higgins S."/>
            <person name="Loffler F."/>
        </authorList>
    </citation>
    <scope>NUCLEOTIDE SEQUENCE</scope>
</reference>
<dbReference type="SUPFAM" id="SSF53850">
    <property type="entry name" value="Periplasmic binding protein-like II"/>
    <property type="match status" value="1"/>
</dbReference>
<evidence type="ECO:0000256" key="1">
    <source>
        <dbReference type="ARBA" id="ARBA00022729"/>
    </source>
</evidence>
<evidence type="ECO:0000313" key="2">
    <source>
        <dbReference type="EMBL" id="MPM95944.1"/>
    </source>
</evidence>
<protein>
    <submittedName>
        <fullName evidence="2">Spermidine-binding periplasmic protein SpuE</fullName>
    </submittedName>
</protein>
<dbReference type="Gene3D" id="3.40.190.10">
    <property type="entry name" value="Periplasmic binding protein-like II"/>
    <property type="match status" value="2"/>
</dbReference>
<sequence length="148" mass="16622">MTLKDNIYSMSIAGPEGPLVSGDVPAAYIYNGSIALAMMDNEDIVPVWPEEGSYIWIDNMCITADSTKKDLANAFINYILDAEVDAKMRNEMPCTDPNKAGWELVDESIRDIEALNIPDEQIKKGQYPITLDTDTLNIYSQMWTEFTK</sequence>
<dbReference type="PANTHER" id="PTHR30222">
    <property type="entry name" value="SPERMIDINE/PUTRESCINE-BINDING PERIPLASMIC PROTEIN"/>
    <property type="match status" value="1"/>
</dbReference>
<dbReference type="AlphaFoldDB" id="A0A645E2C5"/>